<dbReference type="Proteomes" id="UP000001400">
    <property type="component" value="Chromosome"/>
</dbReference>
<evidence type="ECO:0000259" key="1">
    <source>
        <dbReference type="Pfam" id="PF12697"/>
    </source>
</evidence>
<dbReference type="OrthoDB" id="7531at2157"/>
<gene>
    <name evidence="2" type="ordered locus">Aboo_0617</name>
</gene>
<dbReference type="KEGG" id="abi:Aboo_0617"/>
<keyword evidence="3" id="KW-1185">Reference proteome</keyword>
<proteinExistence type="predicted"/>
<name>B5I9U1_ACIB4</name>
<dbReference type="SUPFAM" id="SSF53474">
    <property type="entry name" value="alpha/beta-Hydrolases"/>
    <property type="match status" value="1"/>
</dbReference>
<dbReference type="RefSeq" id="WP_008081987.1">
    <property type="nucleotide sequence ID" value="NC_013926.1"/>
</dbReference>
<dbReference type="Pfam" id="PF12697">
    <property type="entry name" value="Abhydrolase_6"/>
    <property type="match status" value="1"/>
</dbReference>
<dbReference type="InterPro" id="IPR029058">
    <property type="entry name" value="AB_hydrolase_fold"/>
</dbReference>
<dbReference type="STRING" id="439481.Aboo_0617"/>
<reference evidence="2" key="1">
    <citation type="submission" date="2010-02" db="EMBL/GenBank/DDBJ databases">
        <title>Complete sequence of Aciduliprofundum boonei T469.</title>
        <authorList>
            <consortium name="US DOE Joint Genome Institute"/>
            <person name="Lucas S."/>
            <person name="Copeland A."/>
            <person name="Lapidus A."/>
            <person name="Cheng J.-F."/>
            <person name="Bruce D."/>
            <person name="Goodwin L."/>
            <person name="Pitluck S."/>
            <person name="Saunders E."/>
            <person name="Detter J.C."/>
            <person name="Han C."/>
            <person name="Tapia R."/>
            <person name="Land M."/>
            <person name="Hauser L."/>
            <person name="Kyrpides N."/>
            <person name="Mikhailova N."/>
            <person name="Flores G."/>
            <person name="Reysenbach A.-L."/>
            <person name="Woyke T."/>
        </authorList>
    </citation>
    <scope>NUCLEOTIDE SEQUENCE</scope>
    <source>
        <strain evidence="2">T469</strain>
    </source>
</reference>
<evidence type="ECO:0000313" key="3">
    <source>
        <dbReference type="Proteomes" id="UP000001400"/>
    </source>
</evidence>
<sequence>MAWWIGVIIAIIVAIIIIFFLFAAFVAYKLVKPSRFVGSWTPKDFGADYEDIELKTEDGVKLKGWHIKGGEDCVVLLHGYSRSRWDDVYMRKVMGKMWSAGYSVLAVDFRAHGESEGKYTTLGDKEILDVKAMVKYADQHCKKVYIIGYSMGGFLALKAAYLGLADKVVADSPYIYTDKTGARGLKYFANLPEWLYAFVKPFAILLSGVKYENTNPFKFAKSIKVPTLIIAGKKDPLVKIEEIEEFLKVATNVKLWVTEGAHVRSILVNEEDYINKILQFFAQ</sequence>
<feature type="domain" description="AB hydrolase-1" evidence="1">
    <location>
        <begin position="74"/>
        <end position="195"/>
    </location>
</feature>
<dbReference type="InterPro" id="IPR000073">
    <property type="entry name" value="AB_hydrolase_1"/>
</dbReference>
<organism evidence="2 3">
    <name type="scientific">Aciduliprofundum boonei (strain DSM 19572 / T469)</name>
    <dbReference type="NCBI Taxonomy" id="439481"/>
    <lineage>
        <taxon>Archaea</taxon>
        <taxon>Methanobacteriati</taxon>
        <taxon>Thermoplasmatota</taxon>
        <taxon>DHVE2 group</taxon>
        <taxon>Candidatus Aciduliprofundum</taxon>
    </lineage>
</organism>
<dbReference type="InterPro" id="IPR052920">
    <property type="entry name" value="DNA-binding_regulatory"/>
</dbReference>
<protein>
    <submittedName>
        <fullName evidence="2">Peptidase S15</fullName>
    </submittedName>
</protein>
<accession>B5I9U1</accession>
<dbReference type="PANTHER" id="PTHR43358:SF4">
    <property type="entry name" value="ALPHA_BETA HYDROLASE FOLD-1 DOMAIN-CONTAINING PROTEIN"/>
    <property type="match status" value="1"/>
</dbReference>
<evidence type="ECO:0000313" key="2">
    <source>
        <dbReference type="EMBL" id="ADD08428.1"/>
    </source>
</evidence>
<dbReference type="EMBL" id="CP001941">
    <property type="protein sequence ID" value="ADD08428.1"/>
    <property type="molecule type" value="Genomic_DNA"/>
</dbReference>
<dbReference type="PANTHER" id="PTHR43358">
    <property type="entry name" value="ALPHA/BETA-HYDROLASE"/>
    <property type="match status" value="1"/>
</dbReference>
<dbReference type="AlphaFoldDB" id="B5I9U1"/>
<dbReference type="Gene3D" id="3.40.50.1820">
    <property type="entry name" value="alpha/beta hydrolase"/>
    <property type="match status" value="1"/>
</dbReference>
<dbReference type="HOGENOM" id="CLU_029375_6_2_2"/>
<dbReference type="eggNOG" id="arCOG01651">
    <property type="taxonomic scope" value="Archaea"/>
</dbReference>
<dbReference type="GeneID" id="8827562"/>